<dbReference type="KEGG" id="tva:5465477"/>
<dbReference type="InParanoid" id="A2DHV4"/>
<dbReference type="InterPro" id="IPR036265">
    <property type="entry name" value="HIT-like_sf"/>
</dbReference>
<dbReference type="Gene3D" id="3.30.428.10">
    <property type="entry name" value="HIT-like"/>
    <property type="match status" value="1"/>
</dbReference>
<evidence type="ECO:0000313" key="1">
    <source>
        <dbReference type="EMBL" id="EAY19943.1"/>
    </source>
</evidence>
<dbReference type="AlphaFoldDB" id="A2DHV4"/>
<dbReference type="OrthoDB" id="10264369at2759"/>
<accession>A2DHV4</accession>
<protein>
    <recommendedName>
        <fullName evidence="3">HIT domain-containing protein</fullName>
    </recommendedName>
</protein>
<evidence type="ECO:0000313" key="2">
    <source>
        <dbReference type="Proteomes" id="UP000001542"/>
    </source>
</evidence>
<dbReference type="SUPFAM" id="SSF54197">
    <property type="entry name" value="HIT-like"/>
    <property type="match status" value="1"/>
</dbReference>
<dbReference type="Proteomes" id="UP000001542">
    <property type="component" value="Unassembled WGS sequence"/>
</dbReference>
<dbReference type="SMR" id="A2DHV4"/>
<gene>
    <name evidence="1" type="ORF">TVAG_401970</name>
</gene>
<dbReference type="EMBL" id="DS113202">
    <property type="protein sequence ID" value="EAY19943.1"/>
    <property type="molecule type" value="Genomic_DNA"/>
</dbReference>
<name>A2DHV4_TRIV3</name>
<dbReference type="RefSeq" id="XP_001580929.1">
    <property type="nucleotide sequence ID" value="XM_001580879.1"/>
</dbReference>
<proteinExistence type="predicted"/>
<sequence length="286" mass="34403">MSNKRLDYENDIILSKEDHFFALVNPYQGRSHLIIRSRTDIEPDHGNNLFDFDRPHKNEFWYIVQHVVAILQCPCLLCHHFGNFRSADHFHVHVVVKSKDFADFASKKMEGKETPKVIYDQIEKKCQFLIKKHFQYKEDELHLIETVKPVSDKLCETEWEDYYVEIHEYFPRINFIPKKPILYEKDPQRLLQQLQYLRESVFKAMVSFARYHNFTGYRTWQKLSGDVFNFNYERPPSSLIFGVLQPYSPELYAIHPNRDVWLENWKKCQDHPKNRLHFAFDPLSCV</sequence>
<dbReference type="VEuPathDB" id="TrichDB:TVAG_401970"/>
<evidence type="ECO:0008006" key="3">
    <source>
        <dbReference type="Google" id="ProtNLM"/>
    </source>
</evidence>
<keyword evidence="2" id="KW-1185">Reference proteome</keyword>
<reference evidence="1" key="2">
    <citation type="journal article" date="2007" name="Science">
        <title>Draft genome sequence of the sexually transmitted pathogen Trichomonas vaginalis.</title>
        <authorList>
            <person name="Carlton J.M."/>
            <person name="Hirt R.P."/>
            <person name="Silva J.C."/>
            <person name="Delcher A.L."/>
            <person name="Schatz M."/>
            <person name="Zhao Q."/>
            <person name="Wortman J.R."/>
            <person name="Bidwell S.L."/>
            <person name="Alsmark U.C.M."/>
            <person name="Besteiro S."/>
            <person name="Sicheritz-Ponten T."/>
            <person name="Noel C.J."/>
            <person name="Dacks J.B."/>
            <person name="Foster P.G."/>
            <person name="Simillion C."/>
            <person name="Van de Peer Y."/>
            <person name="Miranda-Saavedra D."/>
            <person name="Barton G.J."/>
            <person name="Westrop G.D."/>
            <person name="Mueller S."/>
            <person name="Dessi D."/>
            <person name="Fiori P.L."/>
            <person name="Ren Q."/>
            <person name="Paulsen I."/>
            <person name="Zhang H."/>
            <person name="Bastida-Corcuera F.D."/>
            <person name="Simoes-Barbosa A."/>
            <person name="Brown M.T."/>
            <person name="Hayes R.D."/>
            <person name="Mukherjee M."/>
            <person name="Okumura C.Y."/>
            <person name="Schneider R."/>
            <person name="Smith A.J."/>
            <person name="Vanacova S."/>
            <person name="Villalvazo M."/>
            <person name="Haas B.J."/>
            <person name="Pertea M."/>
            <person name="Feldblyum T.V."/>
            <person name="Utterback T.R."/>
            <person name="Shu C.L."/>
            <person name="Osoegawa K."/>
            <person name="de Jong P.J."/>
            <person name="Hrdy I."/>
            <person name="Horvathova L."/>
            <person name="Zubacova Z."/>
            <person name="Dolezal P."/>
            <person name="Malik S.B."/>
            <person name="Logsdon J.M. Jr."/>
            <person name="Henze K."/>
            <person name="Gupta A."/>
            <person name="Wang C.C."/>
            <person name="Dunne R.L."/>
            <person name="Upcroft J.A."/>
            <person name="Upcroft P."/>
            <person name="White O."/>
            <person name="Salzberg S.L."/>
            <person name="Tang P."/>
            <person name="Chiu C.-H."/>
            <person name="Lee Y.-S."/>
            <person name="Embley T.M."/>
            <person name="Coombs G.H."/>
            <person name="Mottram J.C."/>
            <person name="Tachezy J."/>
            <person name="Fraser-Liggett C.M."/>
            <person name="Johnson P.J."/>
        </authorList>
    </citation>
    <scope>NUCLEOTIDE SEQUENCE [LARGE SCALE GENOMIC DNA]</scope>
    <source>
        <strain evidence="1">G3</strain>
    </source>
</reference>
<organism evidence="1 2">
    <name type="scientific">Trichomonas vaginalis (strain ATCC PRA-98 / G3)</name>
    <dbReference type="NCBI Taxonomy" id="412133"/>
    <lineage>
        <taxon>Eukaryota</taxon>
        <taxon>Metamonada</taxon>
        <taxon>Parabasalia</taxon>
        <taxon>Trichomonadida</taxon>
        <taxon>Trichomonadidae</taxon>
        <taxon>Trichomonas</taxon>
    </lineage>
</organism>
<reference evidence="1" key="1">
    <citation type="submission" date="2006-10" db="EMBL/GenBank/DDBJ databases">
        <authorList>
            <person name="Amadeo P."/>
            <person name="Zhao Q."/>
            <person name="Wortman J."/>
            <person name="Fraser-Liggett C."/>
            <person name="Carlton J."/>
        </authorList>
    </citation>
    <scope>NUCLEOTIDE SEQUENCE</scope>
    <source>
        <strain evidence="1">G3</strain>
    </source>
</reference>
<dbReference type="VEuPathDB" id="TrichDB:TVAGG3_0271460"/>